<keyword evidence="1" id="KW-0812">Transmembrane</keyword>
<reference evidence="2" key="1">
    <citation type="submission" date="2023-08" db="EMBL/GenBank/DDBJ databases">
        <authorList>
            <person name="Audoor S."/>
            <person name="Bilcke G."/>
        </authorList>
    </citation>
    <scope>NUCLEOTIDE SEQUENCE</scope>
</reference>
<organism evidence="2 3">
    <name type="scientific">Cylindrotheca closterium</name>
    <dbReference type="NCBI Taxonomy" id="2856"/>
    <lineage>
        <taxon>Eukaryota</taxon>
        <taxon>Sar</taxon>
        <taxon>Stramenopiles</taxon>
        <taxon>Ochrophyta</taxon>
        <taxon>Bacillariophyta</taxon>
        <taxon>Bacillariophyceae</taxon>
        <taxon>Bacillariophycidae</taxon>
        <taxon>Bacillariales</taxon>
        <taxon>Bacillariaceae</taxon>
        <taxon>Cylindrotheca</taxon>
    </lineage>
</organism>
<dbReference type="AlphaFoldDB" id="A0AAD2FDP4"/>
<keyword evidence="3" id="KW-1185">Reference proteome</keyword>
<feature type="transmembrane region" description="Helical" evidence="1">
    <location>
        <begin position="194"/>
        <end position="223"/>
    </location>
</feature>
<proteinExistence type="predicted"/>
<accession>A0AAD2FDP4</accession>
<sequence length="260" mass="27985">MQIRTDLHLQVATHNSLASPGTYMGGSSEMLSPTVTAQQPITPSDGQHRVHFEFPDGLVAPNGNGYQQPPVTSAIPPMDHPYIVQMEGNENEAPMEAPVYLQSYPVMPTSQNNELIIASQSALNQMQHHKTDIHTLGTKSTKSSLSAAESSVSSTSVDMVPFSQLTSSINNLAIAPDVHPKRARYKQVRKQARVVATAGGMVVGGLTLGPAGIVVGAGVGMATNRYYKRKDKKAQQRHEQNSFQQAANESIVARHQGAFC</sequence>
<gene>
    <name evidence="2" type="ORF">CYCCA115_LOCUS2189</name>
</gene>
<comment type="caution">
    <text evidence="2">The sequence shown here is derived from an EMBL/GenBank/DDBJ whole genome shotgun (WGS) entry which is preliminary data.</text>
</comment>
<keyword evidence="1" id="KW-1133">Transmembrane helix</keyword>
<evidence type="ECO:0000313" key="2">
    <source>
        <dbReference type="EMBL" id="CAJ1930995.1"/>
    </source>
</evidence>
<name>A0AAD2FDP4_9STRA</name>
<keyword evidence="1" id="KW-0472">Membrane</keyword>
<evidence type="ECO:0000313" key="3">
    <source>
        <dbReference type="Proteomes" id="UP001295423"/>
    </source>
</evidence>
<evidence type="ECO:0000256" key="1">
    <source>
        <dbReference type="SAM" id="Phobius"/>
    </source>
</evidence>
<protein>
    <submittedName>
        <fullName evidence="2">Uncharacterized protein</fullName>
    </submittedName>
</protein>
<dbReference type="EMBL" id="CAKOGP040000114">
    <property type="protein sequence ID" value="CAJ1930995.1"/>
    <property type="molecule type" value="Genomic_DNA"/>
</dbReference>
<dbReference type="Proteomes" id="UP001295423">
    <property type="component" value="Unassembled WGS sequence"/>
</dbReference>